<reference evidence="2" key="3">
    <citation type="submission" date="2023-08" db="EMBL/GenBank/DDBJ databases">
        <title>Mucin Metabolism Genes Underlie the Key Renovations of Bacteroides xylanisolvens Genomes in Captive Great Apes.</title>
        <authorList>
            <person name="Nishida A.H."/>
        </authorList>
    </citation>
    <scope>NUCLEOTIDE SEQUENCE</scope>
    <source>
        <strain evidence="2">P13.H9</strain>
    </source>
</reference>
<dbReference type="Proteomes" id="UP000196036">
    <property type="component" value="Unassembled WGS sequence"/>
</dbReference>
<dbReference type="Proteomes" id="UP001198461">
    <property type="component" value="Unassembled WGS sequence"/>
</dbReference>
<reference evidence="3" key="2">
    <citation type="journal article" date="2018" name="BMC Genomics">
        <title>Whole genome sequencing and function prediction of 133 gut anaerobes isolated from chicken caecum in pure cultures.</title>
        <authorList>
            <person name="Medvecky M."/>
            <person name="Cejkova D."/>
            <person name="Polansky O."/>
            <person name="Karasova D."/>
            <person name="Kubasova T."/>
            <person name="Cizek A."/>
            <person name="Rychlik I."/>
        </authorList>
    </citation>
    <scope>NUCLEOTIDE SEQUENCE</scope>
    <source>
        <strain evidence="3">An109</strain>
    </source>
</reference>
<evidence type="ECO:0000313" key="3">
    <source>
        <dbReference type="EMBL" id="OUQ70736.1"/>
    </source>
</evidence>
<evidence type="ECO:0000259" key="1">
    <source>
        <dbReference type="Pfam" id="PF25583"/>
    </source>
</evidence>
<evidence type="ECO:0000313" key="4">
    <source>
        <dbReference type="Proteomes" id="UP000196036"/>
    </source>
</evidence>
<protein>
    <submittedName>
        <fullName evidence="3">WYL domain-containing protein</fullName>
    </submittedName>
</protein>
<organism evidence="3 4">
    <name type="scientific">Bacteroides xylanisolvens</name>
    <dbReference type="NCBI Taxonomy" id="371601"/>
    <lineage>
        <taxon>Bacteria</taxon>
        <taxon>Pseudomonadati</taxon>
        <taxon>Bacteroidota</taxon>
        <taxon>Bacteroidia</taxon>
        <taxon>Bacteroidales</taxon>
        <taxon>Bacteroidaceae</taxon>
        <taxon>Bacteroides</taxon>
    </lineage>
</organism>
<dbReference type="EMBL" id="NFLW01000013">
    <property type="protein sequence ID" value="OUQ70736.1"/>
    <property type="molecule type" value="Genomic_DNA"/>
</dbReference>
<comment type="caution">
    <text evidence="3">The sequence shown here is derived from an EMBL/GenBank/DDBJ whole genome shotgun (WGS) entry which is preliminary data.</text>
</comment>
<proteinExistence type="predicted"/>
<name>A0A1Y4VND8_9BACE</name>
<dbReference type="EMBL" id="JAIWYE010000004">
    <property type="protein sequence ID" value="MCA4702384.1"/>
    <property type="molecule type" value="Genomic_DNA"/>
</dbReference>
<dbReference type="RefSeq" id="WP_022199607.1">
    <property type="nucleotide sequence ID" value="NZ_BAABZH010000001.1"/>
</dbReference>
<dbReference type="Pfam" id="PF25583">
    <property type="entry name" value="WCX"/>
    <property type="match status" value="1"/>
</dbReference>
<dbReference type="AlphaFoldDB" id="A0A1Y4VND8"/>
<reference evidence="4" key="1">
    <citation type="submission" date="2017-04" db="EMBL/GenBank/DDBJ databases">
        <title>Function of individual gut microbiota members based on whole genome sequencing of pure cultures obtained from chicken caecum.</title>
        <authorList>
            <person name="Medvecky M."/>
            <person name="Cejkova D."/>
            <person name="Polansky O."/>
            <person name="Karasova D."/>
            <person name="Kubasova T."/>
            <person name="Cizek A."/>
            <person name="Rychlik I."/>
        </authorList>
    </citation>
    <scope>NUCLEOTIDE SEQUENCE [LARGE SCALE GENOMIC DNA]</scope>
    <source>
        <strain evidence="4">An109</strain>
    </source>
</reference>
<gene>
    <name evidence="3" type="ORF">B5E52_08655</name>
    <name evidence="2" type="ORF">LD004_01970</name>
</gene>
<dbReference type="InterPro" id="IPR057727">
    <property type="entry name" value="WCX_dom"/>
</dbReference>
<feature type="domain" description="WCX" evidence="1">
    <location>
        <begin position="33"/>
        <end position="106"/>
    </location>
</feature>
<evidence type="ECO:0000313" key="2">
    <source>
        <dbReference type="EMBL" id="MCA4702384.1"/>
    </source>
</evidence>
<accession>A0A1Y4VND8</accession>
<sequence>MTDTCFTLPKDFDAKSYFSSFFGIVLDKDIKEERIVLRADRYHQHYLRTLPLHPSQREIYTSDEYADFELHLRPTYDFCMELLKVGAMIEVLEPQSLRHQLHGCIKDMWKIYEND</sequence>